<dbReference type="SMART" id="SM00871">
    <property type="entry name" value="AraC_E_bind"/>
    <property type="match status" value="2"/>
</dbReference>
<proteinExistence type="predicted"/>
<feature type="domain" description="AraC effector-binding" evidence="1">
    <location>
        <begin position="1"/>
        <end position="159"/>
    </location>
</feature>
<organism evidence="2 3">
    <name type="scientific">Paenibacillus artemisiicola</name>
    <dbReference type="NCBI Taxonomy" id="1172618"/>
    <lineage>
        <taxon>Bacteria</taxon>
        <taxon>Bacillati</taxon>
        <taxon>Bacillota</taxon>
        <taxon>Bacilli</taxon>
        <taxon>Bacillales</taxon>
        <taxon>Paenibacillaceae</taxon>
        <taxon>Paenibacillus</taxon>
    </lineage>
</organism>
<dbReference type="RefSeq" id="WP_208846832.1">
    <property type="nucleotide sequence ID" value="NZ_JAGGDJ010000003.1"/>
</dbReference>
<dbReference type="InterPro" id="IPR011256">
    <property type="entry name" value="Reg_factor_effector_dom_sf"/>
</dbReference>
<dbReference type="EMBL" id="JAGGDJ010000003">
    <property type="protein sequence ID" value="MBO7743800.1"/>
    <property type="molecule type" value="Genomic_DNA"/>
</dbReference>
<dbReference type="InterPro" id="IPR010499">
    <property type="entry name" value="AraC_E-bd"/>
</dbReference>
<keyword evidence="3" id="KW-1185">Reference proteome</keyword>
<reference evidence="2 3" key="1">
    <citation type="submission" date="2021-03" db="EMBL/GenBank/DDBJ databases">
        <title>Paenibacillus artemisicola MWE-103 whole genome sequence.</title>
        <authorList>
            <person name="Ham Y.J."/>
        </authorList>
    </citation>
    <scope>NUCLEOTIDE SEQUENCE [LARGE SCALE GENOMIC DNA]</scope>
    <source>
        <strain evidence="2 3">MWE-103</strain>
    </source>
</reference>
<feature type="domain" description="AraC effector-binding" evidence="1">
    <location>
        <begin position="168"/>
        <end position="334"/>
    </location>
</feature>
<sequence>MRVVIVERPAMRAAVIRSELGGEGTRRAWRGVQALLNGHPAVANAEYGLVFIPEWQWADGVRELWTGVEITDAGALPDGVETIAIPPRKYAKLTIRGNSGAMEDGYAFLAKWFERTGIARDADEGSFGFEANRLKPVDPFAIPRSEIAWFDYDIYAPIKDGDALDPDPHPRVESIALAAEPARRIVGVERFVAQGDGENAAEAIPAIREQFLRLSEGWAGTGGREAEFGLFTYAPPFGPDQSFLYLAGVEIPADDEGPIPAGMTARTIPAGEFAAVTYRGPLAEIGQARGFYHGSWRGQSGFEAIDDYEYERYGDLYLGADDAESVVELRFPVVRGARPERPMPPACSRE</sequence>
<evidence type="ECO:0000313" key="3">
    <source>
        <dbReference type="Proteomes" id="UP000670947"/>
    </source>
</evidence>
<protein>
    <submittedName>
        <fullName evidence="2">GyrI-like domain-containing protein</fullName>
    </submittedName>
</protein>
<name>A0ABS3W6N5_9BACL</name>
<dbReference type="Proteomes" id="UP000670947">
    <property type="component" value="Unassembled WGS sequence"/>
</dbReference>
<gene>
    <name evidence="2" type="ORF">I8J29_06310</name>
</gene>
<accession>A0ABS3W6N5</accession>
<comment type="caution">
    <text evidence="2">The sequence shown here is derived from an EMBL/GenBank/DDBJ whole genome shotgun (WGS) entry which is preliminary data.</text>
</comment>
<evidence type="ECO:0000313" key="2">
    <source>
        <dbReference type="EMBL" id="MBO7743800.1"/>
    </source>
</evidence>
<dbReference type="SUPFAM" id="SSF55136">
    <property type="entry name" value="Probable bacterial effector-binding domain"/>
    <property type="match status" value="2"/>
</dbReference>
<evidence type="ECO:0000259" key="1">
    <source>
        <dbReference type="SMART" id="SM00871"/>
    </source>
</evidence>
<dbReference type="Pfam" id="PF06445">
    <property type="entry name" value="GyrI-like"/>
    <property type="match status" value="1"/>
</dbReference>
<dbReference type="InterPro" id="IPR029442">
    <property type="entry name" value="GyrI-like"/>
</dbReference>
<dbReference type="Gene3D" id="3.20.80.10">
    <property type="entry name" value="Regulatory factor, effector binding domain"/>
    <property type="match status" value="2"/>
</dbReference>